<reference evidence="3 4" key="1">
    <citation type="submission" date="2024-09" db="EMBL/GenBank/DDBJ databases">
        <authorList>
            <person name="Sun Q."/>
            <person name="Mori K."/>
        </authorList>
    </citation>
    <scope>NUCLEOTIDE SEQUENCE [LARGE SCALE GENOMIC DNA]</scope>
    <source>
        <strain evidence="3 4">JCM 9626</strain>
    </source>
</reference>
<proteinExistence type="predicted"/>
<dbReference type="PANTHER" id="PTHR11559">
    <property type="entry name" value="CARBOXYLESTERASE"/>
    <property type="match status" value="1"/>
</dbReference>
<dbReference type="Pfam" id="PF00135">
    <property type="entry name" value="COesterase"/>
    <property type="match status" value="1"/>
</dbReference>
<dbReference type="InterPro" id="IPR002018">
    <property type="entry name" value="CarbesteraseB"/>
</dbReference>
<dbReference type="SUPFAM" id="SSF53474">
    <property type="entry name" value="alpha/beta-Hydrolases"/>
    <property type="match status" value="1"/>
</dbReference>
<keyword evidence="4" id="KW-1185">Reference proteome</keyword>
<accession>A0ABV5KFM2</accession>
<dbReference type="RefSeq" id="WP_140009156.1">
    <property type="nucleotide sequence ID" value="NZ_JBHMDG010000034.1"/>
</dbReference>
<sequence length="454" mass="48239">MIDRTDDDRRPRIVELQTADGPVRAVQADGLVRARGIRYGRAARFAPAEPIRPWDGPVDATEKGPAPPQQPSRLELVMGSSTRGLRQDEDCLVVSVTAPASGTSMPVMVWFHGGAYLTGSGESDKYDPTQLALEGGVVVVNVSHRLGVLGYLTPRSVSDQEQNLGLTDQVLALHWVHRNISGYGGDPANVTVFGQSAGADSIWAMLLSEGTTGLFRRAILQSAPLGLRTGRDALRNAMLDVLDAHPELMGVQDSADQTAAVLATQATAVRAARRFGAAGALPFAPALGGTLLPPPEQVLDQIGRVAPGVDLLLTHTRNDALPFVLADPRISRLAARRIARSTVIEQVDRLVTRRVFAKPAASLAKTWRAAGGQAAHYQFDWATPDSGWGACHCIELPFLFPGDDTWADAPMLGTTSIGDDPTDLVGASLRAAWAAFATSGQVPGTGHGLRLLTR</sequence>
<evidence type="ECO:0000259" key="2">
    <source>
        <dbReference type="Pfam" id="PF00135"/>
    </source>
</evidence>
<gene>
    <name evidence="3" type="ORF">ACFFRI_21015</name>
</gene>
<evidence type="ECO:0000313" key="3">
    <source>
        <dbReference type="EMBL" id="MFB9315537.1"/>
    </source>
</evidence>
<evidence type="ECO:0000256" key="1">
    <source>
        <dbReference type="SAM" id="MobiDB-lite"/>
    </source>
</evidence>
<comment type="caution">
    <text evidence="3">The sequence shown here is derived from an EMBL/GenBank/DDBJ whole genome shotgun (WGS) entry which is preliminary data.</text>
</comment>
<dbReference type="Gene3D" id="3.40.50.1820">
    <property type="entry name" value="alpha/beta hydrolase"/>
    <property type="match status" value="1"/>
</dbReference>
<dbReference type="InterPro" id="IPR050309">
    <property type="entry name" value="Type-B_Carboxylest/Lipase"/>
</dbReference>
<evidence type="ECO:0000313" key="4">
    <source>
        <dbReference type="Proteomes" id="UP001589750"/>
    </source>
</evidence>
<dbReference type="InterPro" id="IPR029058">
    <property type="entry name" value="AB_hydrolase_fold"/>
</dbReference>
<dbReference type="Proteomes" id="UP001589750">
    <property type="component" value="Unassembled WGS sequence"/>
</dbReference>
<feature type="domain" description="Carboxylesterase type B" evidence="2">
    <location>
        <begin position="35"/>
        <end position="326"/>
    </location>
</feature>
<organism evidence="3 4">
    <name type="scientific">Nocardioides plantarum</name>
    <dbReference type="NCBI Taxonomy" id="29299"/>
    <lineage>
        <taxon>Bacteria</taxon>
        <taxon>Bacillati</taxon>
        <taxon>Actinomycetota</taxon>
        <taxon>Actinomycetes</taxon>
        <taxon>Propionibacteriales</taxon>
        <taxon>Nocardioidaceae</taxon>
        <taxon>Nocardioides</taxon>
    </lineage>
</organism>
<name>A0ABV5KFM2_9ACTN</name>
<dbReference type="EMBL" id="JBHMDG010000034">
    <property type="protein sequence ID" value="MFB9315537.1"/>
    <property type="molecule type" value="Genomic_DNA"/>
</dbReference>
<feature type="region of interest" description="Disordered" evidence="1">
    <location>
        <begin position="50"/>
        <end position="71"/>
    </location>
</feature>
<protein>
    <submittedName>
        <fullName evidence="3">Carboxylesterase family protein</fullName>
    </submittedName>
</protein>